<name>A0A6J5KT24_9CAUD</name>
<accession>A0A6J5KT24</accession>
<organism evidence="1">
    <name type="scientific">uncultured Caudovirales phage</name>
    <dbReference type="NCBI Taxonomy" id="2100421"/>
    <lineage>
        <taxon>Viruses</taxon>
        <taxon>Duplodnaviria</taxon>
        <taxon>Heunggongvirae</taxon>
        <taxon>Uroviricota</taxon>
        <taxon>Caudoviricetes</taxon>
        <taxon>Peduoviridae</taxon>
        <taxon>Maltschvirus</taxon>
        <taxon>Maltschvirus maltsch</taxon>
    </lineage>
</organism>
<evidence type="ECO:0008006" key="2">
    <source>
        <dbReference type="Google" id="ProtNLM"/>
    </source>
</evidence>
<protein>
    <recommendedName>
        <fullName evidence="2">NTP pyrophosphohydrolase MazG putative catalytic core domain-containing protein</fullName>
    </recommendedName>
</protein>
<proteinExistence type="predicted"/>
<dbReference type="EMBL" id="LR796178">
    <property type="protein sequence ID" value="CAB4124255.1"/>
    <property type="molecule type" value="Genomic_DNA"/>
</dbReference>
<evidence type="ECO:0000313" key="1">
    <source>
        <dbReference type="EMBL" id="CAB4124255.1"/>
    </source>
</evidence>
<sequence length="99" mass="11232">MKNQKELLSILQEECNAASQVILDIFKYGLDAHHPKDKNKKNNLDRLYSEVGAILATINSLVETDNLEANKIFKAAEVTIKDLKKPTKPAKKRVKRTNK</sequence>
<gene>
    <name evidence="1" type="ORF">UFOVP49_93</name>
</gene>
<reference evidence="1" key="1">
    <citation type="submission" date="2020-04" db="EMBL/GenBank/DDBJ databases">
        <authorList>
            <person name="Chiriac C."/>
            <person name="Salcher M."/>
            <person name="Ghai R."/>
            <person name="Kavagutti S V."/>
        </authorList>
    </citation>
    <scope>NUCLEOTIDE SEQUENCE</scope>
</reference>